<dbReference type="GO" id="GO:0098609">
    <property type="term" value="P:cell-cell adhesion"/>
    <property type="evidence" value="ECO:0007669"/>
    <property type="project" value="TreeGrafter"/>
</dbReference>
<keyword evidence="7" id="KW-0130">Cell adhesion</keyword>
<evidence type="ECO:0000256" key="7">
    <source>
        <dbReference type="ARBA" id="ARBA00022889"/>
    </source>
</evidence>
<evidence type="ECO:0000256" key="14">
    <source>
        <dbReference type="ARBA" id="ARBA00068688"/>
    </source>
</evidence>
<dbReference type="InterPro" id="IPR013098">
    <property type="entry name" value="Ig_I-set"/>
</dbReference>
<evidence type="ECO:0000256" key="10">
    <source>
        <dbReference type="ARBA" id="ARBA00023157"/>
    </source>
</evidence>
<evidence type="ECO:0000256" key="2">
    <source>
        <dbReference type="ARBA" id="ARBA00004613"/>
    </source>
</evidence>
<keyword evidence="3" id="KW-0964">Secreted</keyword>
<dbReference type="InterPro" id="IPR007110">
    <property type="entry name" value="Ig-like_dom"/>
</dbReference>
<feature type="domain" description="Ig-like" evidence="15">
    <location>
        <begin position="71"/>
        <end position="181"/>
    </location>
</feature>
<evidence type="ECO:0000256" key="8">
    <source>
        <dbReference type="ARBA" id="ARBA00022989"/>
    </source>
</evidence>
<dbReference type="FunFam" id="2.60.40.10:FF:000017">
    <property type="entry name" value="Down syndrome cell adhesion molecule b"/>
    <property type="match status" value="1"/>
</dbReference>
<dbReference type="KEGG" id="pxu:106123919"/>
<accession>A0AAJ6ZMK6</accession>
<evidence type="ECO:0000313" key="16">
    <source>
        <dbReference type="RefSeq" id="XP_013175788.1"/>
    </source>
</evidence>
<dbReference type="GO" id="GO:0048812">
    <property type="term" value="P:neuron projection morphogenesis"/>
    <property type="evidence" value="ECO:0007669"/>
    <property type="project" value="UniProtKB-ARBA"/>
</dbReference>
<feature type="domain" description="Ig-like" evidence="15">
    <location>
        <begin position="655"/>
        <end position="736"/>
    </location>
</feature>
<dbReference type="SMART" id="SM00409">
    <property type="entry name" value="IG"/>
    <property type="match status" value="6"/>
</dbReference>
<reference evidence="16" key="1">
    <citation type="submission" date="2025-08" db="UniProtKB">
        <authorList>
            <consortium name="RefSeq"/>
        </authorList>
    </citation>
    <scope>IDENTIFICATION</scope>
</reference>
<dbReference type="PANTHER" id="PTHR11640">
    <property type="entry name" value="NEPHRIN"/>
    <property type="match status" value="1"/>
</dbReference>
<evidence type="ECO:0000256" key="9">
    <source>
        <dbReference type="ARBA" id="ARBA00023136"/>
    </source>
</evidence>
<dbReference type="FunFam" id="2.60.40.10:FF:000032">
    <property type="entry name" value="palladin isoform X1"/>
    <property type="match status" value="1"/>
</dbReference>
<dbReference type="SUPFAM" id="SSF48726">
    <property type="entry name" value="Immunoglobulin"/>
    <property type="match status" value="7"/>
</dbReference>
<evidence type="ECO:0000256" key="13">
    <source>
        <dbReference type="ARBA" id="ARBA00061228"/>
    </source>
</evidence>
<feature type="domain" description="Ig-like" evidence="15">
    <location>
        <begin position="369"/>
        <end position="464"/>
    </location>
</feature>
<dbReference type="SMART" id="SM00408">
    <property type="entry name" value="IGc2"/>
    <property type="match status" value="7"/>
</dbReference>
<gene>
    <name evidence="16" type="primary">LOC106123919</name>
</gene>
<protein>
    <recommendedName>
        <fullName evidence="14">Hemolin</fullName>
    </recommendedName>
</protein>
<proteinExistence type="inferred from homology"/>
<dbReference type="Gene3D" id="2.60.40.10">
    <property type="entry name" value="Immunoglobulins"/>
    <property type="match status" value="7"/>
</dbReference>
<evidence type="ECO:0000256" key="6">
    <source>
        <dbReference type="ARBA" id="ARBA00022737"/>
    </source>
</evidence>
<feature type="domain" description="Ig-like" evidence="15">
    <location>
        <begin position="191"/>
        <end position="279"/>
    </location>
</feature>
<feature type="domain" description="Ig-like" evidence="15">
    <location>
        <begin position="469"/>
        <end position="554"/>
    </location>
</feature>
<name>A0AAJ6ZMK6_PAPXU</name>
<comment type="subcellular location">
    <subcellularLocation>
        <location evidence="1">Membrane</location>
        <topology evidence="1">Single-pass type I membrane protein</topology>
    </subcellularLocation>
    <subcellularLocation>
        <location evidence="2">Secreted</location>
    </subcellularLocation>
</comment>
<dbReference type="InterPro" id="IPR003599">
    <property type="entry name" value="Ig_sub"/>
</dbReference>
<evidence type="ECO:0000256" key="5">
    <source>
        <dbReference type="ARBA" id="ARBA00022729"/>
    </source>
</evidence>
<dbReference type="PROSITE" id="PS50835">
    <property type="entry name" value="IG_LIKE"/>
    <property type="match status" value="7"/>
</dbReference>
<dbReference type="CDD" id="cd20956">
    <property type="entry name" value="IgI_4_Dscam"/>
    <property type="match status" value="1"/>
</dbReference>
<dbReference type="FunFam" id="2.60.40.10:FF:000333">
    <property type="entry name" value="Down syndrome cell adhesion molecule"/>
    <property type="match status" value="1"/>
</dbReference>
<dbReference type="GO" id="GO:0005886">
    <property type="term" value="C:plasma membrane"/>
    <property type="evidence" value="ECO:0007669"/>
    <property type="project" value="TreeGrafter"/>
</dbReference>
<keyword evidence="11" id="KW-0325">Glycoprotein</keyword>
<dbReference type="RefSeq" id="XP_013175788.1">
    <property type="nucleotide sequence ID" value="XM_013320334.1"/>
</dbReference>
<dbReference type="InterPro" id="IPR013783">
    <property type="entry name" value="Ig-like_fold"/>
</dbReference>
<evidence type="ECO:0000256" key="1">
    <source>
        <dbReference type="ARBA" id="ARBA00004479"/>
    </source>
</evidence>
<organism evidence="16">
    <name type="scientific">Papilio xuthus</name>
    <name type="common">Asian swallowtail butterfly</name>
    <dbReference type="NCBI Taxonomy" id="66420"/>
    <lineage>
        <taxon>Eukaryota</taxon>
        <taxon>Metazoa</taxon>
        <taxon>Ecdysozoa</taxon>
        <taxon>Arthropoda</taxon>
        <taxon>Hexapoda</taxon>
        <taxon>Insecta</taxon>
        <taxon>Pterygota</taxon>
        <taxon>Neoptera</taxon>
        <taxon>Endopterygota</taxon>
        <taxon>Lepidoptera</taxon>
        <taxon>Glossata</taxon>
        <taxon>Ditrysia</taxon>
        <taxon>Papilionoidea</taxon>
        <taxon>Papilionidae</taxon>
        <taxon>Papilioninae</taxon>
        <taxon>Papilio</taxon>
    </lineage>
</organism>
<keyword evidence="10" id="KW-1015">Disulfide bond</keyword>
<keyword evidence="5" id="KW-0732">Signal</keyword>
<dbReference type="Pfam" id="PF13927">
    <property type="entry name" value="Ig_3"/>
    <property type="match status" value="4"/>
</dbReference>
<dbReference type="AlphaFoldDB" id="A0AAJ6ZMK6"/>
<dbReference type="InterPro" id="IPR036179">
    <property type="entry name" value="Ig-like_dom_sf"/>
</dbReference>
<keyword evidence="12" id="KW-0393">Immunoglobulin domain</keyword>
<evidence type="ECO:0000256" key="12">
    <source>
        <dbReference type="ARBA" id="ARBA00023319"/>
    </source>
</evidence>
<dbReference type="Proteomes" id="UP000694872">
    <property type="component" value="Unplaced"/>
</dbReference>
<dbReference type="GO" id="GO:0005576">
    <property type="term" value="C:extracellular region"/>
    <property type="evidence" value="ECO:0007669"/>
    <property type="project" value="UniProtKB-SubCell"/>
</dbReference>
<dbReference type="InterPro" id="IPR003598">
    <property type="entry name" value="Ig_sub2"/>
</dbReference>
<feature type="domain" description="Ig-like" evidence="15">
    <location>
        <begin position="561"/>
        <end position="650"/>
    </location>
</feature>
<dbReference type="GO" id="GO:0050839">
    <property type="term" value="F:cell adhesion molecule binding"/>
    <property type="evidence" value="ECO:0007669"/>
    <property type="project" value="TreeGrafter"/>
</dbReference>
<evidence type="ECO:0000259" key="15">
    <source>
        <dbReference type="PROSITE" id="PS50835"/>
    </source>
</evidence>
<dbReference type="InterPro" id="IPR051275">
    <property type="entry name" value="Cell_adhesion_signaling"/>
</dbReference>
<keyword evidence="9" id="KW-0472">Membrane</keyword>
<feature type="domain" description="Ig-like" evidence="15">
    <location>
        <begin position="282"/>
        <end position="363"/>
    </location>
</feature>
<keyword evidence="6" id="KW-0677">Repeat</keyword>
<keyword evidence="8" id="KW-1133">Transmembrane helix</keyword>
<evidence type="ECO:0000256" key="11">
    <source>
        <dbReference type="ARBA" id="ARBA00023180"/>
    </source>
</evidence>
<dbReference type="GeneID" id="106123919"/>
<evidence type="ECO:0000256" key="3">
    <source>
        <dbReference type="ARBA" id="ARBA00022525"/>
    </source>
</evidence>
<evidence type="ECO:0000256" key="4">
    <source>
        <dbReference type="ARBA" id="ARBA00022692"/>
    </source>
</evidence>
<dbReference type="Pfam" id="PF07679">
    <property type="entry name" value="I-set"/>
    <property type="match status" value="1"/>
</dbReference>
<comment type="similarity">
    <text evidence="13">Belongs to the hemolin family.</text>
</comment>
<sequence length="736" mass="78999">MYVCCREALPNGTLVLSAFSAAQYRGDVHAALYRCRAAGSLGTVLSRDMRLQAVMDIAWELNVQATPGVTGGAALLTCAPSSAVRAHVLHTTWYKDGLALAPMASDTVLICRRPPDEVSRNFASTCQLYHWIPVGRYVVGGSRGDVLVVRDARPDDTSAYSCEAQHALTGEKRRSPPAMLAVSHSTGSMAPRMLTISEDETVTQGGDIRLVCCAIGSPPPTYSWFRHVNGRLSPVSASVRVSVAQQVLVIRRAQPADAGVWTCRAHNQFGEQRRDATLRVRSRLVVTVHPQLQVANSGSSVVFNCTVEGGGGDARVRWLHDGVPVGGAERTLRVHGVARAHRGMYQCFAERDLDSAQAAAELRLGDTAPELHYTFIEQALHPGPALALHCAASGAPPPRFTWLLDGQPIEELNTPQRSISQFMRPNGDVVSYLNITSVRAADGGRYTCRAHNSRGAAEHSTRLNVYGAPSIRSIGPLRVVAGVNATVYCPYSGFPISEIRWQRGGDGAGGELGGGRATGAGGALRLWPAEPSDAGLYSCRVTAPSGHYAQKDVQIFVRNPPKIAGFSFPADLVEGSSVQVLCGITSGDKPVYFSWLKDGQHIPSNLQVQEKSLDEFSFLIFSHVTSQHSGEYTCVATNTAAEVNHTARLAVKVAPSWVFEPQDASVLLGTQIIVHCSTKGYPEPQIAWLKAQGGGEFRPLSQLEPAPLLVLRNGSLSAATAARAHEGRYICSKGYI</sequence>
<keyword evidence="4" id="KW-0812">Transmembrane</keyword>
<dbReference type="GO" id="GO:0005911">
    <property type="term" value="C:cell-cell junction"/>
    <property type="evidence" value="ECO:0007669"/>
    <property type="project" value="TreeGrafter"/>
</dbReference>